<evidence type="ECO:0000313" key="3">
    <source>
        <dbReference type="Proteomes" id="UP000664293"/>
    </source>
</evidence>
<keyword evidence="1" id="KW-0802">TPR repeat</keyword>
<organism evidence="2 3">
    <name type="scientific">Microbulbifer salipaludis</name>
    <dbReference type="NCBI Taxonomy" id="187980"/>
    <lineage>
        <taxon>Bacteria</taxon>
        <taxon>Pseudomonadati</taxon>
        <taxon>Pseudomonadota</taxon>
        <taxon>Gammaproteobacteria</taxon>
        <taxon>Cellvibrionales</taxon>
        <taxon>Microbulbiferaceae</taxon>
        <taxon>Microbulbifer</taxon>
    </lineage>
</organism>
<sequence length="430" mass="48947">MKTPLTTGLPERRWLARSVNAWKKSCAVAAFVVLAGCAGAPPQTSAPIDSAWLLSGQALLGEPLNASELPEDDILGLAPEMRAYLAGIAPDASPQQRLQALIRGFQNQEFTVHYQADKTLTASETYRQREGNCMAFTVMMVAMARELGADAYFNQVEVPPVWGHEESQTFVVYRHINMVSESHRGRRVVDFNLEAYDPIYDQRKLSDIEAFAQFYSNRGLELMQQEKMPQAFRYLRKALDLKPGNADLWANLGAFYSRNQQFTAAEQSYLQALQLKSSHTIAMSNLERLYRSRQQFELADFYAKKARFHRERNPYYLYYQARNAYDHGDYKSAKNQLKRALWQYEDDHRFHFLMGLASYRLGEMDDSREHFFQAFHLADNPSAQSVYIRKLELMGLGNGGNSAGQSTRQGIGAGAGVRVVEPDEFYRGSY</sequence>
<dbReference type="EMBL" id="JAEKJR010000002">
    <property type="protein sequence ID" value="MBN8430621.1"/>
    <property type="molecule type" value="Genomic_DNA"/>
</dbReference>
<dbReference type="InterPro" id="IPR019734">
    <property type="entry name" value="TPR_rpt"/>
</dbReference>
<dbReference type="PANTHER" id="PTHR12558">
    <property type="entry name" value="CELL DIVISION CYCLE 16,23,27"/>
    <property type="match status" value="1"/>
</dbReference>
<dbReference type="InterPro" id="IPR011990">
    <property type="entry name" value="TPR-like_helical_dom_sf"/>
</dbReference>
<dbReference type="InterPro" id="IPR038765">
    <property type="entry name" value="Papain-like_cys_pep_sf"/>
</dbReference>
<dbReference type="PANTHER" id="PTHR12558:SF13">
    <property type="entry name" value="CELL DIVISION CYCLE PROTEIN 27 HOMOLOG"/>
    <property type="match status" value="1"/>
</dbReference>
<protein>
    <submittedName>
        <fullName evidence="2">Tetratricopeptide repeat protein</fullName>
    </submittedName>
</protein>
<gene>
    <name evidence="2" type="ORF">JF535_07135</name>
</gene>
<feature type="repeat" description="TPR" evidence="1">
    <location>
        <begin position="246"/>
        <end position="279"/>
    </location>
</feature>
<evidence type="ECO:0000313" key="2">
    <source>
        <dbReference type="EMBL" id="MBN8430621.1"/>
    </source>
</evidence>
<dbReference type="SUPFAM" id="SSF48452">
    <property type="entry name" value="TPR-like"/>
    <property type="match status" value="1"/>
</dbReference>
<dbReference type="Gene3D" id="1.25.40.10">
    <property type="entry name" value="Tetratricopeptide repeat domain"/>
    <property type="match status" value="2"/>
</dbReference>
<accession>A0ABS3E5P6</accession>
<keyword evidence="3" id="KW-1185">Reference proteome</keyword>
<feature type="repeat" description="TPR" evidence="1">
    <location>
        <begin position="212"/>
        <end position="245"/>
    </location>
</feature>
<comment type="caution">
    <text evidence="2">The sequence shown here is derived from an EMBL/GenBank/DDBJ whole genome shotgun (WGS) entry which is preliminary data.</text>
</comment>
<dbReference type="SUPFAM" id="SSF54001">
    <property type="entry name" value="Cysteine proteinases"/>
    <property type="match status" value="1"/>
</dbReference>
<dbReference type="PROSITE" id="PS50005">
    <property type="entry name" value="TPR"/>
    <property type="match status" value="2"/>
</dbReference>
<dbReference type="SMART" id="SM00028">
    <property type="entry name" value="TPR"/>
    <property type="match status" value="4"/>
</dbReference>
<dbReference type="Proteomes" id="UP000664293">
    <property type="component" value="Unassembled WGS sequence"/>
</dbReference>
<name>A0ABS3E5P6_9GAMM</name>
<reference evidence="2 3" key="1">
    <citation type="submission" date="2020-12" db="EMBL/GenBank/DDBJ databases">
        <title>Oil enriched cultivation method for isolating marine PHA-producing bacteria.</title>
        <authorList>
            <person name="Zheng W."/>
            <person name="Yu S."/>
            <person name="Huang Y."/>
        </authorList>
    </citation>
    <scope>NUCLEOTIDE SEQUENCE [LARGE SCALE GENOMIC DNA]</scope>
    <source>
        <strain evidence="2 3">SN0-2</strain>
    </source>
</reference>
<dbReference type="Pfam" id="PF12895">
    <property type="entry name" value="ANAPC3"/>
    <property type="match status" value="1"/>
</dbReference>
<proteinExistence type="predicted"/>
<evidence type="ECO:0000256" key="1">
    <source>
        <dbReference type="PROSITE-ProRule" id="PRU00339"/>
    </source>
</evidence>
<dbReference type="Pfam" id="PF14559">
    <property type="entry name" value="TPR_19"/>
    <property type="match status" value="1"/>
</dbReference>
<dbReference type="RefSeq" id="WP_207000708.1">
    <property type="nucleotide sequence ID" value="NZ_JAEKJR010000002.1"/>
</dbReference>